<evidence type="ECO:0008006" key="3">
    <source>
        <dbReference type="Google" id="ProtNLM"/>
    </source>
</evidence>
<proteinExistence type="predicted"/>
<dbReference type="EMBL" id="JBHSHD010000005">
    <property type="protein sequence ID" value="MFC4819712.1"/>
    <property type="molecule type" value="Genomic_DNA"/>
</dbReference>
<reference evidence="2" key="1">
    <citation type="journal article" date="2019" name="Int. J. Syst. Evol. Microbiol.">
        <title>The Global Catalogue of Microorganisms (GCM) 10K type strain sequencing project: providing services to taxonomists for standard genome sequencing and annotation.</title>
        <authorList>
            <consortium name="The Broad Institute Genomics Platform"/>
            <consortium name="The Broad Institute Genome Sequencing Center for Infectious Disease"/>
            <person name="Wu L."/>
            <person name="Ma J."/>
        </authorList>
    </citation>
    <scope>NUCLEOTIDE SEQUENCE [LARGE SCALE GENOMIC DNA]</scope>
    <source>
        <strain evidence="2">CCUG 30340</strain>
    </source>
</reference>
<accession>A0ABV9QSC5</accession>
<keyword evidence="2" id="KW-1185">Reference proteome</keyword>
<dbReference type="SUPFAM" id="SSF53474">
    <property type="entry name" value="alpha/beta-Hydrolases"/>
    <property type="match status" value="1"/>
</dbReference>
<dbReference type="Gene3D" id="3.40.50.1820">
    <property type="entry name" value="alpha/beta hydrolase"/>
    <property type="match status" value="1"/>
</dbReference>
<name>A0ABV9QSC5_9GAMM</name>
<comment type="caution">
    <text evidence="1">The sequence shown here is derived from an EMBL/GenBank/DDBJ whole genome shotgun (WGS) entry which is preliminary data.</text>
</comment>
<dbReference type="InterPro" id="IPR029058">
    <property type="entry name" value="AB_hydrolase_fold"/>
</dbReference>
<dbReference type="RefSeq" id="WP_380019507.1">
    <property type="nucleotide sequence ID" value="NZ_JBHSHD010000005.1"/>
</dbReference>
<organism evidence="1 2">
    <name type="scientific">Dokdonella ginsengisoli</name>
    <dbReference type="NCBI Taxonomy" id="363846"/>
    <lineage>
        <taxon>Bacteria</taxon>
        <taxon>Pseudomonadati</taxon>
        <taxon>Pseudomonadota</taxon>
        <taxon>Gammaproteobacteria</taxon>
        <taxon>Lysobacterales</taxon>
        <taxon>Rhodanobacteraceae</taxon>
        <taxon>Dokdonella</taxon>
    </lineage>
</organism>
<sequence length="262" mass="27525">MSHSIRPLRIGTSDRELFAVAYVPAAQAALRGGVLMCPPFFHEHFLGYRLMSQVAARLAAQGWLCLRLDYFGSGDSAGADEAFTLAGATADARTALQELRGLVGAGRPVLALGVRAGIWPALGAADAGVARACLWQPLANGAAWLEQLQAMDAHERASRQRYPHLRAGSRAAVADRLLGSSVDAALRAELAAQRGIEPPHAIPFDVVDAAADGTAAVGRRVELPPALAGWESELTIRNVFPARDVGAVVERLTAAWPGSPAA</sequence>
<gene>
    <name evidence="1" type="ORF">ACFO6Q_05230</name>
</gene>
<evidence type="ECO:0000313" key="1">
    <source>
        <dbReference type="EMBL" id="MFC4819712.1"/>
    </source>
</evidence>
<protein>
    <recommendedName>
        <fullName evidence="3">Serine aminopeptidase S33 domain-containing protein</fullName>
    </recommendedName>
</protein>
<dbReference type="Proteomes" id="UP001595886">
    <property type="component" value="Unassembled WGS sequence"/>
</dbReference>
<evidence type="ECO:0000313" key="2">
    <source>
        <dbReference type="Proteomes" id="UP001595886"/>
    </source>
</evidence>